<name>A0ABU0DIN6_9HYPH</name>
<comment type="caution">
    <text evidence="3">The sequence shown here is derived from an EMBL/GenBank/DDBJ whole genome shotgun (WGS) entry which is preliminary data.</text>
</comment>
<feature type="domain" description="DUF305" evidence="2">
    <location>
        <begin position="33"/>
        <end position="127"/>
    </location>
</feature>
<evidence type="ECO:0000313" key="4">
    <source>
        <dbReference type="Proteomes" id="UP001238467"/>
    </source>
</evidence>
<dbReference type="InterPro" id="IPR012347">
    <property type="entry name" value="Ferritin-like"/>
</dbReference>
<sequence length="132" mass="13963">MNRHIRAGLLAAGLALSPALALGQDASTPNAMPHGAMPMDHSGHMGAAGPSTQAFEAANARMHADMAIPFTGNTDIDFARGMIPHHEGAIAMARIELEYGKDPELRALAQEIIKAQEGEIAFLKAWLAKKAK</sequence>
<accession>A0ABU0DIN6</accession>
<dbReference type="PANTHER" id="PTHR36933:SF1">
    <property type="entry name" value="SLL0788 PROTEIN"/>
    <property type="match status" value="1"/>
</dbReference>
<proteinExistence type="predicted"/>
<organism evidence="3 4">
    <name type="scientific">Ancylobacter vacuolatus</name>
    <dbReference type="NCBI Taxonomy" id="223389"/>
    <lineage>
        <taxon>Bacteria</taxon>
        <taxon>Pseudomonadati</taxon>
        <taxon>Pseudomonadota</taxon>
        <taxon>Alphaproteobacteria</taxon>
        <taxon>Hyphomicrobiales</taxon>
        <taxon>Xanthobacteraceae</taxon>
        <taxon>Ancylobacter</taxon>
    </lineage>
</organism>
<dbReference type="Proteomes" id="UP001238467">
    <property type="component" value="Unassembled WGS sequence"/>
</dbReference>
<keyword evidence="4" id="KW-1185">Reference proteome</keyword>
<dbReference type="Pfam" id="PF03713">
    <property type="entry name" value="DUF305"/>
    <property type="match status" value="1"/>
</dbReference>
<evidence type="ECO:0000259" key="2">
    <source>
        <dbReference type="Pfam" id="PF03713"/>
    </source>
</evidence>
<reference evidence="3 4" key="1">
    <citation type="submission" date="2023-07" db="EMBL/GenBank/DDBJ databases">
        <title>Genomic Encyclopedia of Type Strains, Phase IV (KMG-IV): sequencing the most valuable type-strain genomes for metagenomic binning, comparative biology and taxonomic classification.</title>
        <authorList>
            <person name="Goeker M."/>
        </authorList>
    </citation>
    <scope>NUCLEOTIDE SEQUENCE [LARGE SCALE GENOMIC DNA]</scope>
    <source>
        <strain evidence="3 4">DSM 1277</strain>
    </source>
</reference>
<protein>
    <submittedName>
        <fullName evidence="3">Uncharacterized protein (DUF305 family)</fullName>
    </submittedName>
</protein>
<dbReference type="EMBL" id="JAUSUH010000005">
    <property type="protein sequence ID" value="MDQ0348191.1"/>
    <property type="molecule type" value="Genomic_DNA"/>
</dbReference>
<dbReference type="RefSeq" id="WP_307060880.1">
    <property type="nucleotide sequence ID" value="NZ_JAUSUH010000005.1"/>
</dbReference>
<evidence type="ECO:0000313" key="3">
    <source>
        <dbReference type="EMBL" id="MDQ0348191.1"/>
    </source>
</evidence>
<gene>
    <name evidence="3" type="ORF">J2S76_002620</name>
</gene>
<dbReference type="PANTHER" id="PTHR36933">
    <property type="entry name" value="SLL0788 PROTEIN"/>
    <property type="match status" value="1"/>
</dbReference>
<evidence type="ECO:0000256" key="1">
    <source>
        <dbReference type="SAM" id="SignalP"/>
    </source>
</evidence>
<dbReference type="Gene3D" id="1.20.1260.10">
    <property type="match status" value="1"/>
</dbReference>
<feature type="chain" id="PRO_5047021520" evidence="1">
    <location>
        <begin position="22"/>
        <end position="132"/>
    </location>
</feature>
<feature type="signal peptide" evidence="1">
    <location>
        <begin position="1"/>
        <end position="21"/>
    </location>
</feature>
<dbReference type="InterPro" id="IPR005183">
    <property type="entry name" value="DUF305_CopM-like"/>
</dbReference>
<keyword evidence="1" id="KW-0732">Signal</keyword>